<dbReference type="RefSeq" id="WP_216814976.1">
    <property type="nucleotide sequence ID" value="NZ_JAELVF020000001.1"/>
</dbReference>
<protein>
    <recommendedName>
        <fullName evidence="3">Tetratricopeptide repeat protein</fullName>
    </recommendedName>
</protein>
<evidence type="ECO:0000313" key="2">
    <source>
        <dbReference type="Proteomes" id="UP000694501"/>
    </source>
</evidence>
<accession>A0A949N8H3</accession>
<evidence type="ECO:0000313" key="1">
    <source>
        <dbReference type="EMBL" id="MBU7598551.1"/>
    </source>
</evidence>
<reference evidence="1" key="1">
    <citation type="submission" date="2021-06" db="EMBL/GenBank/DDBJ databases">
        <title>Sequencing of actinobacteria type strains.</title>
        <authorList>
            <person name="Nguyen G.-S."/>
            <person name="Wentzel A."/>
        </authorList>
    </citation>
    <scope>NUCLEOTIDE SEQUENCE</scope>
    <source>
        <strain evidence="1">P38-E01</strain>
    </source>
</reference>
<proteinExistence type="predicted"/>
<dbReference type="EMBL" id="JAELVF020000001">
    <property type="protein sequence ID" value="MBU7598551.1"/>
    <property type="molecule type" value="Genomic_DNA"/>
</dbReference>
<sequence>MRRQAARLLRPKSRTFRGGSPQAVAMLRRCERSCAGYLAHPDPSRGGPPAALVAALGGLLYALRPDEPDAVRQDAVPLDAVPLDELLGAVAPALDAGGAPERELALALTEAAVALRPRSKGAWRLRGRALEESGRLSEAIVAHERYAALDGAEPRCLLRPQVLREQRELLDEAAGLLPDVAEAAGGSGSGPGRVFAAAVAGGRPLPEVRDAFTAHLTAALAAHGAAHPDVARLAVLHGRHRRLLALDPAPDGHLADARPLGVHELRGRLEGRTVCVLTGEVEPPAGAYDVVVRCDELPASVTGPVDVHATRAGSRGGWTTRAAIRIVLDESPRPGPWAEAIRSLAPGAQGRVGDAGLRRPLSDPSLCDEQQWGETPSTPFVVLRLLDFLDVSPRIGLRTAAPLSRTLRAPELDWLRARAQDCDQTRITLR</sequence>
<comment type="caution">
    <text evidence="1">The sequence shown here is derived from an EMBL/GenBank/DDBJ whole genome shotgun (WGS) entry which is preliminary data.</text>
</comment>
<organism evidence="1 2">
    <name type="scientific">Streptomyces tardus</name>
    <dbReference type="NCBI Taxonomy" id="2780544"/>
    <lineage>
        <taxon>Bacteria</taxon>
        <taxon>Bacillati</taxon>
        <taxon>Actinomycetota</taxon>
        <taxon>Actinomycetes</taxon>
        <taxon>Kitasatosporales</taxon>
        <taxon>Streptomycetaceae</taxon>
        <taxon>Streptomyces</taxon>
    </lineage>
</organism>
<dbReference type="AlphaFoldDB" id="A0A949N8H3"/>
<gene>
    <name evidence="1" type="ORF">JGS22_013240</name>
</gene>
<keyword evidence="2" id="KW-1185">Reference proteome</keyword>
<dbReference type="Proteomes" id="UP000694501">
    <property type="component" value="Unassembled WGS sequence"/>
</dbReference>
<evidence type="ECO:0008006" key="3">
    <source>
        <dbReference type="Google" id="ProtNLM"/>
    </source>
</evidence>
<name>A0A949N8H3_9ACTN</name>